<dbReference type="PANTHER" id="PTHR33221:SF13">
    <property type="entry name" value="TRANSCRIPTIONAL REGULATOR-RELATED"/>
    <property type="match status" value="1"/>
</dbReference>
<dbReference type="Gene3D" id="1.10.10.10">
    <property type="entry name" value="Winged helix-like DNA-binding domain superfamily/Winged helix DNA-binding domain"/>
    <property type="match status" value="1"/>
</dbReference>
<dbReference type="InterPro" id="IPR036390">
    <property type="entry name" value="WH_DNA-bd_sf"/>
</dbReference>
<dbReference type="PATRIC" id="fig|1279009.4.peg.2519"/>
<dbReference type="EMBL" id="AODQ01000060">
    <property type="protein sequence ID" value="EMR02389.1"/>
    <property type="molecule type" value="Genomic_DNA"/>
</dbReference>
<evidence type="ECO:0000313" key="1">
    <source>
        <dbReference type="EMBL" id="EMR02389.1"/>
    </source>
</evidence>
<dbReference type="STRING" id="1279009.ADICEAN_02485"/>
<dbReference type="GO" id="GO:0003700">
    <property type="term" value="F:DNA-binding transcription factor activity"/>
    <property type="evidence" value="ECO:0007669"/>
    <property type="project" value="TreeGrafter"/>
</dbReference>
<dbReference type="InterPro" id="IPR000944">
    <property type="entry name" value="Tscrpt_reg_Rrf2"/>
</dbReference>
<keyword evidence="2" id="KW-1185">Reference proteome</keyword>
<name>M7NVA4_9BACT</name>
<sequence>MLSYTCKTAIKAVIYLATTPETGLKKSIGDIADHIGASGHTVSKMLQTLVKRGVINSTKGPSGGFYMSREQTLQPIMHIVDAIDGMGLFKECGLGLSQCSETHPCPIHEQYKKPRELLEKLFRENRVEDLRQPVNSGLAYLIG</sequence>
<dbReference type="Pfam" id="PF02082">
    <property type="entry name" value="Rrf2"/>
    <property type="match status" value="1"/>
</dbReference>
<gene>
    <name evidence="1" type="ORF">ADICEAN_02485</name>
</gene>
<accession>M7NVA4</accession>
<dbReference type="PANTHER" id="PTHR33221">
    <property type="entry name" value="WINGED HELIX-TURN-HELIX TRANSCRIPTIONAL REGULATOR, RRF2 FAMILY"/>
    <property type="match status" value="1"/>
</dbReference>
<dbReference type="PROSITE" id="PS51197">
    <property type="entry name" value="HTH_RRF2_2"/>
    <property type="match status" value="1"/>
</dbReference>
<dbReference type="AlphaFoldDB" id="M7NVA4"/>
<dbReference type="InterPro" id="IPR036388">
    <property type="entry name" value="WH-like_DNA-bd_sf"/>
</dbReference>
<reference evidence="1 2" key="1">
    <citation type="journal article" date="2013" name="Genome Announc.">
        <title>Draft Genome Sequence of Cesiribacter andamanensis Strain AMV16T, Isolated from a Soil Sample from a Mud Volcano in the Andaman Islands, India.</title>
        <authorList>
            <person name="Shivaji S."/>
            <person name="Ara S."/>
            <person name="Begum Z."/>
            <person name="Srinivas T.N."/>
            <person name="Singh A."/>
            <person name="Kumar Pinnaka A."/>
        </authorList>
    </citation>
    <scope>NUCLEOTIDE SEQUENCE [LARGE SCALE GENOMIC DNA]</scope>
    <source>
        <strain evidence="1 2">AMV16</strain>
    </source>
</reference>
<dbReference type="GO" id="GO:0005829">
    <property type="term" value="C:cytosol"/>
    <property type="evidence" value="ECO:0007669"/>
    <property type="project" value="TreeGrafter"/>
</dbReference>
<dbReference type="SUPFAM" id="SSF46785">
    <property type="entry name" value="Winged helix' DNA-binding domain"/>
    <property type="match status" value="1"/>
</dbReference>
<dbReference type="OrthoDB" id="9808360at2"/>
<protein>
    <submittedName>
        <fullName evidence="1">Transcriptional repressor NsrR</fullName>
    </submittedName>
</protein>
<dbReference type="RefSeq" id="WP_009195876.1">
    <property type="nucleotide sequence ID" value="NZ_AODQ01000060.1"/>
</dbReference>
<comment type="caution">
    <text evidence="1">The sequence shown here is derived from an EMBL/GenBank/DDBJ whole genome shotgun (WGS) entry which is preliminary data.</text>
</comment>
<dbReference type="eggNOG" id="COG1959">
    <property type="taxonomic scope" value="Bacteria"/>
</dbReference>
<proteinExistence type="predicted"/>
<evidence type="ECO:0000313" key="2">
    <source>
        <dbReference type="Proteomes" id="UP000011910"/>
    </source>
</evidence>
<dbReference type="Proteomes" id="UP000011910">
    <property type="component" value="Unassembled WGS sequence"/>
</dbReference>
<organism evidence="1 2">
    <name type="scientific">Cesiribacter andamanensis AMV16</name>
    <dbReference type="NCBI Taxonomy" id="1279009"/>
    <lineage>
        <taxon>Bacteria</taxon>
        <taxon>Pseudomonadati</taxon>
        <taxon>Bacteroidota</taxon>
        <taxon>Cytophagia</taxon>
        <taxon>Cytophagales</taxon>
        <taxon>Cesiribacteraceae</taxon>
        <taxon>Cesiribacter</taxon>
    </lineage>
</organism>